<dbReference type="PROSITE" id="PS00472">
    <property type="entry name" value="SMALL_CYTOKINES_CC"/>
    <property type="match status" value="1"/>
</dbReference>
<dbReference type="InterPro" id="IPR000827">
    <property type="entry name" value="Chemokine_CC_CS"/>
</dbReference>
<evidence type="ECO:0000256" key="8">
    <source>
        <dbReference type="ARBA" id="ARBA00023198"/>
    </source>
</evidence>
<evidence type="ECO:0000256" key="6">
    <source>
        <dbReference type="ARBA" id="ARBA00022729"/>
    </source>
</evidence>
<dbReference type="PANTHER" id="PTHR12015">
    <property type="entry name" value="SMALL INDUCIBLE CYTOKINE A"/>
    <property type="match status" value="1"/>
</dbReference>
<evidence type="ECO:0000256" key="1">
    <source>
        <dbReference type="ARBA" id="ARBA00004613"/>
    </source>
</evidence>
<dbReference type="Pfam" id="PF00048">
    <property type="entry name" value="IL8"/>
    <property type="match status" value="2"/>
</dbReference>
<organism evidence="12 13">
    <name type="scientific">Ovis aries</name>
    <name type="common">Sheep</name>
    <dbReference type="NCBI Taxonomy" id="9940"/>
    <lineage>
        <taxon>Eukaryota</taxon>
        <taxon>Metazoa</taxon>
        <taxon>Chordata</taxon>
        <taxon>Craniata</taxon>
        <taxon>Vertebrata</taxon>
        <taxon>Euteleostomi</taxon>
        <taxon>Mammalia</taxon>
        <taxon>Eutheria</taxon>
        <taxon>Laurasiatheria</taxon>
        <taxon>Artiodactyla</taxon>
        <taxon>Ruminantia</taxon>
        <taxon>Pecora</taxon>
        <taxon>Bovidae</taxon>
        <taxon>Caprinae</taxon>
        <taxon>Ovis</taxon>
    </lineage>
</organism>
<feature type="domain" description="Chemokine interleukin-8-like" evidence="11">
    <location>
        <begin position="28"/>
        <end position="90"/>
    </location>
</feature>
<dbReference type="GO" id="GO:0048020">
    <property type="term" value="F:CCR chemokine receptor binding"/>
    <property type="evidence" value="ECO:0007669"/>
    <property type="project" value="TreeGrafter"/>
</dbReference>
<feature type="compositionally biased region" description="Basic residues" evidence="10">
    <location>
        <begin position="112"/>
        <end position="124"/>
    </location>
</feature>
<evidence type="ECO:0000256" key="7">
    <source>
        <dbReference type="ARBA" id="ARBA00023157"/>
    </source>
</evidence>
<keyword evidence="8" id="KW-0395">Inflammatory response</keyword>
<name>A0A836D611_SHEEP</name>
<comment type="caution">
    <text evidence="12">The sequence shown here is derived from an EMBL/GenBank/DDBJ whole genome shotgun (WGS) entry which is preliminary data.</text>
</comment>
<dbReference type="SUPFAM" id="SSF54117">
    <property type="entry name" value="Interleukin 8-like chemokines"/>
    <property type="match status" value="2"/>
</dbReference>
<sequence>MPQSLVLSMLVLALAFCILQVQGSDGGAQDCCLTYSRKKIPANIVRSYRRQDISLGCAMPAILFSPRKRSQPELCADPKEAWVQNLMRRLDKPSAPRKPAQDCKKDKGAPKSGKKGKGSKGCKRIQRKGKLKGALPGQAPSSCSVDPGVEHMKMLTAHRQSAFHSFSMAFQTASLLAVSLLILWVTPALGGANDAEDCCLSVTQRPIPVFLVRAYRYLLLEDGCRLSAVVFTTQRGHELCAPPDQPWVGRIIRRLKKNSARRRVPAVTQ</sequence>
<gene>
    <name evidence="12" type="ORF">JEQ12_008880</name>
</gene>
<feature type="signal peptide" evidence="9">
    <location>
        <begin position="1"/>
        <end position="23"/>
    </location>
</feature>
<evidence type="ECO:0000313" key="12">
    <source>
        <dbReference type="EMBL" id="KAG5213094.1"/>
    </source>
</evidence>
<dbReference type="EMBL" id="JAEMGP010000002">
    <property type="protein sequence ID" value="KAG5213094.1"/>
    <property type="molecule type" value="Genomic_DNA"/>
</dbReference>
<dbReference type="GO" id="GO:0048245">
    <property type="term" value="P:eosinophil chemotaxis"/>
    <property type="evidence" value="ECO:0007669"/>
    <property type="project" value="TreeGrafter"/>
</dbReference>
<keyword evidence="7" id="KW-1015">Disulfide bond</keyword>
<keyword evidence="6 9" id="KW-0732">Signal</keyword>
<dbReference type="GO" id="GO:0006954">
    <property type="term" value="P:inflammatory response"/>
    <property type="evidence" value="ECO:0007669"/>
    <property type="project" value="UniProtKB-KW"/>
</dbReference>
<dbReference type="SMART" id="SM00199">
    <property type="entry name" value="SCY"/>
    <property type="match status" value="2"/>
</dbReference>
<feature type="domain" description="Chemokine interleukin-8-like" evidence="11">
    <location>
        <begin position="195"/>
        <end position="255"/>
    </location>
</feature>
<evidence type="ECO:0000259" key="11">
    <source>
        <dbReference type="SMART" id="SM00199"/>
    </source>
</evidence>
<comment type="subcellular location">
    <subcellularLocation>
        <location evidence="1 9">Secreted</location>
    </subcellularLocation>
</comment>
<evidence type="ECO:0000256" key="10">
    <source>
        <dbReference type="SAM" id="MobiDB-lite"/>
    </source>
</evidence>
<evidence type="ECO:0000256" key="4">
    <source>
        <dbReference type="ARBA" id="ARBA00022514"/>
    </source>
</evidence>
<reference evidence="12 13" key="1">
    <citation type="submission" date="2020-12" db="EMBL/GenBank/DDBJ databases">
        <title>De novo assembly of Tibetan sheep genome.</title>
        <authorList>
            <person name="Li X."/>
        </authorList>
    </citation>
    <scope>NUCLEOTIDE SEQUENCE [LARGE SCALE GENOMIC DNA]</scope>
    <source>
        <tissue evidence="12">Heart</tissue>
    </source>
</reference>
<feature type="compositionally biased region" description="Basic and acidic residues" evidence="10">
    <location>
        <begin position="89"/>
        <end position="109"/>
    </location>
</feature>
<dbReference type="GO" id="GO:0008009">
    <property type="term" value="F:chemokine activity"/>
    <property type="evidence" value="ECO:0007669"/>
    <property type="project" value="InterPro"/>
</dbReference>
<evidence type="ECO:0000313" key="13">
    <source>
        <dbReference type="Proteomes" id="UP000664991"/>
    </source>
</evidence>
<keyword evidence="4 9" id="KW-0202">Cytokine</keyword>
<dbReference type="InterPro" id="IPR001811">
    <property type="entry name" value="Chemokine_IL8-like_dom"/>
</dbReference>
<dbReference type="GO" id="GO:0070098">
    <property type="term" value="P:chemokine-mediated signaling pathway"/>
    <property type="evidence" value="ECO:0007669"/>
    <property type="project" value="TreeGrafter"/>
</dbReference>
<dbReference type="PANTHER" id="PTHR12015:SF72">
    <property type="entry name" value="C-C MOTIF CHEMOKINE 21"/>
    <property type="match status" value="1"/>
</dbReference>
<dbReference type="Proteomes" id="UP000664991">
    <property type="component" value="Unassembled WGS sequence"/>
</dbReference>
<evidence type="ECO:0000256" key="2">
    <source>
        <dbReference type="ARBA" id="ARBA00010868"/>
    </source>
</evidence>
<dbReference type="FunFam" id="2.40.50.40:FF:000024">
    <property type="entry name" value="C-C motif chemokine 21"/>
    <property type="match status" value="1"/>
</dbReference>
<dbReference type="Gene3D" id="2.40.50.40">
    <property type="match status" value="2"/>
</dbReference>
<evidence type="ECO:0000256" key="5">
    <source>
        <dbReference type="ARBA" id="ARBA00022525"/>
    </source>
</evidence>
<dbReference type="AlphaFoldDB" id="A0A836D611"/>
<dbReference type="GO" id="GO:0061844">
    <property type="term" value="P:antimicrobial humoral immune response mediated by antimicrobial peptide"/>
    <property type="evidence" value="ECO:0007669"/>
    <property type="project" value="TreeGrafter"/>
</dbReference>
<evidence type="ECO:0000256" key="3">
    <source>
        <dbReference type="ARBA" id="ARBA00022500"/>
    </source>
</evidence>
<protein>
    <recommendedName>
        <fullName evidence="9">C-C motif chemokine</fullName>
    </recommendedName>
</protein>
<dbReference type="InterPro" id="IPR036048">
    <property type="entry name" value="Interleukin_8-like_sf"/>
</dbReference>
<feature type="region of interest" description="Disordered" evidence="10">
    <location>
        <begin position="89"/>
        <end position="124"/>
    </location>
</feature>
<dbReference type="InterPro" id="IPR039809">
    <property type="entry name" value="Chemokine_b/g/d"/>
</dbReference>
<dbReference type="FunFam" id="2.40.50.40:FF:000012">
    <property type="entry name" value="C-C motif chemokine"/>
    <property type="match status" value="1"/>
</dbReference>
<feature type="chain" id="PRO_5033114147" description="C-C motif chemokine" evidence="9">
    <location>
        <begin position="24"/>
        <end position="269"/>
    </location>
</feature>
<accession>A0A836D611</accession>
<keyword evidence="3 9" id="KW-0145">Chemotaxis</keyword>
<comment type="similarity">
    <text evidence="2 9">Belongs to the intercrine beta (chemokine CC) family.</text>
</comment>
<dbReference type="GO" id="GO:0030335">
    <property type="term" value="P:positive regulation of cell migration"/>
    <property type="evidence" value="ECO:0007669"/>
    <property type="project" value="TreeGrafter"/>
</dbReference>
<keyword evidence="5 9" id="KW-0964">Secreted</keyword>
<evidence type="ECO:0000256" key="9">
    <source>
        <dbReference type="RuleBase" id="RU361150"/>
    </source>
</evidence>
<dbReference type="GO" id="GO:0005615">
    <property type="term" value="C:extracellular space"/>
    <property type="evidence" value="ECO:0007669"/>
    <property type="project" value="UniProtKB-KW"/>
</dbReference>
<proteinExistence type="inferred from homology"/>